<name>A0A328PD26_9GAMM</name>
<dbReference type="Pfam" id="PF00561">
    <property type="entry name" value="Abhydrolase_1"/>
    <property type="match status" value="1"/>
</dbReference>
<feature type="domain" description="AB hydrolase-1" evidence="1">
    <location>
        <begin position="68"/>
        <end position="293"/>
    </location>
</feature>
<dbReference type="InterPro" id="IPR000073">
    <property type="entry name" value="AB_hydrolase_1"/>
</dbReference>
<dbReference type="PANTHER" id="PTHR43689">
    <property type="entry name" value="HYDROLASE"/>
    <property type="match status" value="1"/>
</dbReference>
<sequence length="323" mass="35653">MHRRTFLQTMSFALAAGTLGVATRKTLASGSAPTITLDAATYRRERRHAHLPCGDVAYLDRGRGPATLFLHGFPLNSFQWRGVIAQLSGERRCIAPDWLGLGYTHVAPGRAVTPAAQVNMLIALLDLLHVVTVDVVANDSGGAIAQCLMTRHPERVRTLLLTNCDVENDSPPAALQPVIEMSRKGRFVDQWLAPWLADKALARSPQGIGGMCYQFPEHPTDEALDYYLSPLCQPAQKPWVHAYALGLTPNPLAGIEPQLKHSRVPTRILWGTGDDIFSQASPDYLQRTLGNPRGIRRIPGAKLFFPEEYPDVIVEELRRLWAA</sequence>
<dbReference type="Gene3D" id="3.40.50.1820">
    <property type="entry name" value="alpha/beta hydrolase"/>
    <property type="match status" value="1"/>
</dbReference>
<dbReference type="OrthoDB" id="9780765at2"/>
<evidence type="ECO:0000313" key="3">
    <source>
        <dbReference type="Proteomes" id="UP000248926"/>
    </source>
</evidence>
<gene>
    <name evidence="2" type="ORF">CA260_09410</name>
</gene>
<organism evidence="2 3">
    <name type="scientific">Dyella jiangningensis</name>
    <dbReference type="NCBI Taxonomy" id="1379159"/>
    <lineage>
        <taxon>Bacteria</taxon>
        <taxon>Pseudomonadati</taxon>
        <taxon>Pseudomonadota</taxon>
        <taxon>Gammaproteobacteria</taxon>
        <taxon>Lysobacterales</taxon>
        <taxon>Rhodanobacteraceae</taxon>
        <taxon>Dyella</taxon>
    </lineage>
</organism>
<dbReference type="GO" id="GO:0016787">
    <property type="term" value="F:hydrolase activity"/>
    <property type="evidence" value="ECO:0007669"/>
    <property type="project" value="UniProtKB-KW"/>
</dbReference>
<dbReference type="InterPro" id="IPR000639">
    <property type="entry name" value="Epox_hydrolase-like"/>
</dbReference>
<dbReference type="RefSeq" id="WP_111982468.1">
    <property type="nucleotide sequence ID" value="NZ_NFZS01000001.1"/>
</dbReference>
<dbReference type="EMBL" id="NFZS01000001">
    <property type="protein sequence ID" value="RAO78025.1"/>
    <property type="molecule type" value="Genomic_DNA"/>
</dbReference>
<dbReference type="PRINTS" id="PR00111">
    <property type="entry name" value="ABHYDROLASE"/>
</dbReference>
<dbReference type="Proteomes" id="UP000248926">
    <property type="component" value="Unassembled WGS sequence"/>
</dbReference>
<dbReference type="InterPro" id="IPR029058">
    <property type="entry name" value="AB_hydrolase_fold"/>
</dbReference>
<accession>A0A328PD26</accession>
<dbReference type="AlphaFoldDB" id="A0A328PD26"/>
<reference evidence="2 3" key="1">
    <citation type="journal article" date="2018" name="Genet. Mol. Biol.">
        <title>The genome sequence of Dyella jiangningensis FCAV SCS01 from a lignocellulose-decomposing microbial consortium metagenome reveals potential for biotechnological applications.</title>
        <authorList>
            <person name="Desiderato J.G."/>
            <person name="Alvarenga D.O."/>
            <person name="Constancio M.T.L."/>
            <person name="Alves L.M.C."/>
            <person name="Varani A.M."/>
        </authorList>
    </citation>
    <scope>NUCLEOTIDE SEQUENCE [LARGE SCALE GENOMIC DNA]</scope>
    <source>
        <strain evidence="2 3">FCAV SCS01</strain>
    </source>
</reference>
<comment type="caution">
    <text evidence="2">The sequence shown here is derived from an EMBL/GenBank/DDBJ whole genome shotgun (WGS) entry which is preliminary data.</text>
</comment>
<dbReference type="PANTHER" id="PTHR43689:SF8">
    <property type="entry name" value="ALPHA_BETA-HYDROLASES SUPERFAMILY PROTEIN"/>
    <property type="match status" value="1"/>
</dbReference>
<evidence type="ECO:0000313" key="2">
    <source>
        <dbReference type="EMBL" id="RAO78025.1"/>
    </source>
</evidence>
<proteinExistence type="predicted"/>
<evidence type="ECO:0000259" key="1">
    <source>
        <dbReference type="Pfam" id="PF00561"/>
    </source>
</evidence>
<protein>
    <submittedName>
        <fullName evidence="2">Alpha/beta hydrolase</fullName>
    </submittedName>
</protein>
<keyword evidence="2" id="KW-0378">Hydrolase</keyword>
<dbReference type="SUPFAM" id="SSF53474">
    <property type="entry name" value="alpha/beta-Hydrolases"/>
    <property type="match status" value="1"/>
</dbReference>
<keyword evidence="3" id="KW-1185">Reference proteome</keyword>
<dbReference type="PRINTS" id="PR00412">
    <property type="entry name" value="EPOXHYDRLASE"/>
</dbReference>